<organism evidence="4 5">
    <name type="scientific">Variovorax boronicumulans</name>
    <dbReference type="NCBI Taxonomy" id="436515"/>
    <lineage>
        <taxon>Bacteria</taxon>
        <taxon>Pseudomonadati</taxon>
        <taxon>Pseudomonadota</taxon>
        <taxon>Betaproteobacteria</taxon>
        <taxon>Burkholderiales</taxon>
        <taxon>Comamonadaceae</taxon>
        <taxon>Variovorax</taxon>
    </lineage>
</organism>
<name>A0AAW8DQ05_9BURK</name>
<dbReference type="PANTHER" id="PTHR34819">
    <property type="entry name" value="LARGE CYSTEINE-RICH PERIPLASMIC PROTEIN OMCB"/>
    <property type="match status" value="1"/>
</dbReference>
<dbReference type="Gene3D" id="2.60.40.10">
    <property type="entry name" value="Immunoglobulins"/>
    <property type="match status" value="1"/>
</dbReference>
<dbReference type="EMBL" id="JAUSRR010000001">
    <property type="protein sequence ID" value="MDP9921585.1"/>
    <property type="molecule type" value="Genomic_DNA"/>
</dbReference>
<dbReference type="InterPro" id="IPR051172">
    <property type="entry name" value="Chlamydia_OmcB"/>
</dbReference>
<evidence type="ECO:0000259" key="3">
    <source>
        <dbReference type="Pfam" id="PF24514"/>
    </source>
</evidence>
<dbReference type="InterPro" id="IPR013783">
    <property type="entry name" value="Ig-like_fold"/>
</dbReference>
<dbReference type="InterPro" id="IPR047589">
    <property type="entry name" value="DUF11_rpt"/>
</dbReference>
<evidence type="ECO:0000313" key="5">
    <source>
        <dbReference type="Proteomes" id="UP001244295"/>
    </source>
</evidence>
<gene>
    <name evidence="4" type="ORF">J2W25_000590</name>
</gene>
<feature type="domain" description="SpaA-like prealbumin fold" evidence="3">
    <location>
        <begin position="761"/>
        <end position="887"/>
    </location>
</feature>
<proteinExistence type="predicted"/>
<sequence>MKMQKNDSMRCATALRCLPVRTRAMALAKGVAHFFHALRGVVFLALTSLLIGTQATAAELCIWKSGTYGEVAVTTEGACRVEDKRPWGTYLWLGDFNAWEACTFNFSVPVKNLSIRTYVLNCNPLGCEKMAVSVNGNHYPFTAAEVTTPISDLSATEFRALAPVKIDADGNLEGAELATSFGHGASAWALISRTSVSSVTLSHEPLYGQPNGSDNLVCFFVENLPVPPLALKKEASAAPWVVGQPASYTLTLTNSSGTATTSEMVVTDNVPSSLTIGDLPPWCSRIGQNVGCLVPAGLTSSVSFVIPVTPLPSAVPSVTNTATVSRGGDAMCNDMGACTSTVTTPVAPTPPPVITSTKTVSASPLVVGAPNQFYAVLVTVANSTTTVPISVMDTLPPGVTLRGAPTLVAGTTNGVLSGCPTSGSNTTNCSVAAGIAPGTFEIRIPVNVAASAVGATGGTNMVNLSGGGDVACTAAPAEACDASTPATRVVPQATLKLEKIADVAQFAVAAQASYTLKLSSTNGGTTTANSVITDTIPASLAIGALPAGCSRAGQAVTCTVPAGMATSASFVVPVTPLATARPSVTNVATAVGGGDPACNAAGACVSAATTPVAPAPHIMALKYASTNSLIVGMPGQFYEVDVWVENGPTTAPLVLEDVLPHGITLAGPPVLLAIETTGVLSGCSAAGSAIVRCSVAAGVAPGLFQIRIPVHVDAAAVGPQGGTNTVNLSGGGDPACTATPNESICDDTTPPVAVRLGDPKLRIAKEVISGSGTHRFDFALSGLSVARDTITVTVPGQGAGAQTITGKVGVPATITETSPAGWPVNPVSASCYDLKDLIAPSPIRGASGSRPAAAAQAPPVVLAGNVLTIPAEWMVVGADIRCTFVNSDAHAITGRVFNDNGSGAGVPNDGVANGGEAGLAGVRMRLTNCGAGVWSTAVTDGLGHYRLEVPSQPSSPSNGDPLCVEESTPAGHLSTGASAGSTPLPSGTGVAVGGRTYTYTRTAAGAPDHIAFAWNEARAGELNFGDVALNRFGADSARTGSPGSSVSHAHTFVAQTGGTVSFGVAGAAATPPIDGWSAKIYEDPGCTGALQAGAAVLYPPAVPRPVTTGQNLCVVVQEFIPASALAGYNDKRSVQASFVFTNASPALSASYLVLDTTTVSSTALELKKEVRNLTKNGDFGLNNEAKSGETLEYRITYTNNGATPISGLTVSDVTPVYTSFVASQEGATPATLTACMKRTPANALPAPAVACAAAQAPGGTGPLDWKFTGQLAPGGTGSVRFRVTVN</sequence>
<dbReference type="NCBIfam" id="TIGR01451">
    <property type="entry name" value="B_ant_repeat"/>
    <property type="match status" value="2"/>
</dbReference>
<feature type="compositionally biased region" description="Polar residues" evidence="1">
    <location>
        <begin position="975"/>
        <end position="985"/>
    </location>
</feature>
<protein>
    <submittedName>
        <fullName evidence="4">Repeat protein (TIGR01451 family)</fullName>
    </submittedName>
</protein>
<dbReference type="Pfam" id="PF24514">
    <property type="entry name" value="SpaA_4"/>
    <property type="match status" value="1"/>
</dbReference>
<feature type="domain" description="DUF11" evidence="2">
    <location>
        <begin position="229"/>
        <end position="326"/>
    </location>
</feature>
<dbReference type="Proteomes" id="UP001244295">
    <property type="component" value="Unassembled WGS sequence"/>
</dbReference>
<evidence type="ECO:0000256" key="1">
    <source>
        <dbReference type="SAM" id="MobiDB-lite"/>
    </source>
</evidence>
<accession>A0AAW8DQ05</accession>
<dbReference type="InterPro" id="IPR055371">
    <property type="entry name" value="SpaA_PFL_dom_4"/>
</dbReference>
<dbReference type="Pfam" id="PF01345">
    <property type="entry name" value="DUF11"/>
    <property type="match status" value="1"/>
</dbReference>
<reference evidence="4" key="1">
    <citation type="submission" date="2023-07" db="EMBL/GenBank/DDBJ databases">
        <title>Sorghum-associated microbial communities from plants grown in Nebraska, USA.</title>
        <authorList>
            <person name="Schachtman D."/>
        </authorList>
    </citation>
    <scope>NUCLEOTIDE SEQUENCE</scope>
    <source>
        <strain evidence="4">DS2795</strain>
    </source>
</reference>
<feature type="region of interest" description="Disordered" evidence="1">
    <location>
        <begin position="947"/>
        <end position="989"/>
    </location>
</feature>
<evidence type="ECO:0000259" key="2">
    <source>
        <dbReference type="Pfam" id="PF01345"/>
    </source>
</evidence>
<evidence type="ECO:0000313" key="4">
    <source>
        <dbReference type="EMBL" id="MDP9921585.1"/>
    </source>
</evidence>
<dbReference type="InterPro" id="IPR001434">
    <property type="entry name" value="OmcB-like_DUF11"/>
</dbReference>
<dbReference type="RefSeq" id="WP_307635676.1">
    <property type="nucleotide sequence ID" value="NZ_JAUSRR010000001.1"/>
</dbReference>
<comment type="caution">
    <text evidence="4">The sequence shown here is derived from an EMBL/GenBank/DDBJ whole genome shotgun (WGS) entry which is preliminary data.</text>
</comment>